<dbReference type="InterPro" id="IPR006638">
    <property type="entry name" value="Elp3/MiaA/NifB-like_rSAM"/>
</dbReference>
<dbReference type="SFLD" id="SFLDF00273">
    <property type="entry name" value="(dimethylallyl)adenosine_tRNA"/>
    <property type="match status" value="1"/>
</dbReference>
<comment type="similarity">
    <text evidence="11">Belongs to the methylthiotransferase family. MiaB subfamily.</text>
</comment>
<dbReference type="RefSeq" id="WP_101694292.1">
    <property type="nucleotide sequence ID" value="NZ_JAAITX010000001.1"/>
</dbReference>
<evidence type="ECO:0000256" key="2">
    <source>
        <dbReference type="ARBA" id="ARBA00022485"/>
    </source>
</evidence>
<dbReference type="GO" id="GO:0005829">
    <property type="term" value="C:cytosol"/>
    <property type="evidence" value="ECO:0007669"/>
    <property type="project" value="TreeGrafter"/>
</dbReference>
<evidence type="ECO:0000313" key="17">
    <source>
        <dbReference type="Proteomes" id="UP000528555"/>
    </source>
</evidence>
<evidence type="ECO:0000256" key="4">
    <source>
        <dbReference type="ARBA" id="ARBA00022679"/>
    </source>
</evidence>
<dbReference type="Pfam" id="PF04055">
    <property type="entry name" value="Radical_SAM"/>
    <property type="match status" value="1"/>
</dbReference>
<evidence type="ECO:0000256" key="1">
    <source>
        <dbReference type="ARBA" id="ARBA00003234"/>
    </source>
</evidence>
<evidence type="ECO:0000259" key="12">
    <source>
        <dbReference type="PROSITE" id="PS50926"/>
    </source>
</evidence>
<keyword evidence="8 11" id="KW-0408">Iron</keyword>
<evidence type="ECO:0000313" key="18">
    <source>
        <dbReference type="Proteomes" id="UP000701680"/>
    </source>
</evidence>
<dbReference type="PROSITE" id="PS51449">
    <property type="entry name" value="MTTASE_N"/>
    <property type="match status" value="1"/>
</dbReference>
<evidence type="ECO:0000256" key="3">
    <source>
        <dbReference type="ARBA" id="ARBA00022490"/>
    </source>
</evidence>
<evidence type="ECO:0000256" key="7">
    <source>
        <dbReference type="ARBA" id="ARBA00022723"/>
    </source>
</evidence>
<dbReference type="SFLD" id="SFLDG01061">
    <property type="entry name" value="methylthiotransferase"/>
    <property type="match status" value="1"/>
</dbReference>
<dbReference type="AlphaFoldDB" id="A0A850HES9"/>
<evidence type="ECO:0000256" key="8">
    <source>
        <dbReference type="ARBA" id="ARBA00023004"/>
    </source>
</evidence>
<dbReference type="InterPro" id="IPR007197">
    <property type="entry name" value="rSAM"/>
</dbReference>
<dbReference type="PROSITE" id="PS50926">
    <property type="entry name" value="TRAM"/>
    <property type="match status" value="1"/>
</dbReference>
<feature type="binding site" evidence="11">
    <location>
        <position position="123"/>
    </location>
    <ligand>
        <name>[4Fe-4S] cluster</name>
        <dbReference type="ChEBI" id="CHEBI:49883"/>
        <label>1</label>
    </ligand>
</feature>
<proteinExistence type="inferred from homology"/>
<keyword evidence="6 11" id="KW-0819">tRNA processing</keyword>
<dbReference type="InterPro" id="IPR002792">
    <property type="entry name" value="TRAM_dom"/>
</dbReference>
<dbReference type="SMART" id="SM00729">
    <property type="entry name" value="Elp3"/>
    <property type="match status" value="1"/>
</dbReference>
<protein>
    <recommendedName>
        <fullName evidence="10 11">tRNA-2-methylthio-N(6)-dimethylallyladenosine synthase</fullName>
        <ecNumber evidence="10 11">2.8.4.3</ecNumber>
    </recommendedName>
    <alternativeName>
        <fullName evidence="11">(Dimethylallyl)adenosine tRNA methylthiotransferase MiaB</fullName>
    </alternativeName>
    <alternativeName>
        <fullName evidence="11">tRNA-i(6)A37 methylthiotransferase</fullName>
    </alternativeName>
</protein>
<dbReference type="Pfam" id="PF00919">
    <property type="entry name" value="UPF0004"/>
    <property type="match status" value="1"/>
</dbReference>
<dbReference type="PANTHER" id="PTHR43020">
    <property type="entry name" value="CDK5 REGULATORY SUBUNIT-ASSOCIATED PROTEIN 1"/>
    <property type="match status" value="1"/>
</dbReference>
<evidence type="ECO:0000313" key="15">
    <source>
        <dbReference type="EMBL" id="NSK13758.1"/>
    </source>
</evidence>
<dbReference type="Pfam" id="PF01938">
    <property type="entry name" value="TRAM"/>
    <property type="match status" value="1"/>
</dbReference>
<dbReference type="PROSITE" id="PS51918">
    <property type="entry name" value="RADICAL_SAM"/>
    <property type="match status" value="1"/>
</dbReference>
<dbReference type="InterPro" id="IPR013848">
    <property type="entry name" value="Methylthiotransferase_N"/>
</dbReference>
<evidence type="ECO:0000256" key="9">
    <source>
        <dbReference type="ARBA" id="ARBA00023014"/>
    </source>
</evidence>
<keyword evidence="3 11" id="KW-0963">Cytoplasm</keyword>
<comment type="subunit">
    <text evidence="11">Monomer.</text>
</comment>
<organism evidence="16 17">
    <name type="scientific">Dorea phocaeensis</name>
    <dbReference type="NCBI Taxonomy" id="2040291"/>
    <lineage>
        <taxon>Bacteria</taxon>
        <taxon>Bacillati</taxon>
        <taxon>Bacillota</taxon>
        <taxon>Clostridia</taxon>
        <taxon>Lachnospirales</taxon>
        <taxon>Lachnospiraceae</taxon>
        <taxon>Dorea</taxon>
    </lineage>
</organism>
<dbReference type="InterPro" id="IPR006463">
    <property type="entry name" value="MiaB_methiolase"/>
</dbReference>
<dbReference type="SUPFAM" id="SSF102114">
    <property type="entry name" value="Radical SAM enzymes"/>
    <property type="match status" value="1"/>
</dbReference>
<accession>A0A850HES9</accession>
<feature type="binding site" evidence="11">
    <location>
        <position position="203"/>
    </location>
    <ligand>
        <name>[4Fe-4S] cluster</name>
        <dbReference type="ChEBI" id="CHEBI:49883"/>
        <label>2</label>
        <note>4Fe-4S-S-AdoMet</note>
    </ligand>
</feature>
<feature type="binding site" evidence="11">
    <location>
        <position position="89"/>
    </location>
    <ligand>
        <name>[4Fe-4S] cluster</name>
        <dbReference type="ChEBI" id="CHEBI:49883"/>
        <label>1</label>
    </ligand>
</feature>
<name>A0A850HES9_9FIRM</name>
<keyword evidence="5 11" id="KW-0949">S-adenosyl-L-methionine</keyword>
<dbReference type="EMBL" id="JAAITX010000001">
    <property type="protein sequence ID" value="NVH57111.1"/>
    <property type="molecule type" value="Genomic_DNA"/>
</dbReference>
<reference evidence="16" key="2">
    <citation type="submission" date="2020-02" db="EMBL/GenBank/DDBJ databases">
        <authorList>
            <person name="Littmann E."/>
            <person name="Sorbara M."/>
        </authorList>
    </citation>
    <scope>NUCLEOTIDE SEQUENCE</scope>
    <source>
        <strain evidence="16">MSK.17.11</strain>
        <strain evidence="15">MSK.17.38</strain>
    </source>
</reference>
<dbReference type="InterPro" id="IPR005839">
    <property type="entry name" value="Methylthiotransferase"/>
</dbReference>
<dbReference type="Proteomes" id="UP000701680">
    <property type="component" value="Unassembled WGS sequence"/>
</dbReference>
<dbReference type="Proteomes" id="UP000528555">
    <property type="component" value="Unassembled WGS sequence"/>
</dbReference>
<dbReference type="SFLD" id="SFLDS00029">
    <property type="entry name" value="Radical_SAM"/>
    <property type="match status" value="1"/>
</dbReference>
<comment type="catalytic activity">
    <reaction evidence="11">
        <text>N(6)-dimethylallyladenosine(37) in tRNA + (sulfur carrier)-SH + AH2 + 2 S-adenosyl-L-methionine = 2-methylsulfanyl-N(6)-dimethylallyladenosine(37) in tRNA + (sulfur carrier)-H + 5'-deoxyadenosine + L-methionine + A + S-adenosyl-L-homocysteine + 2 H(+)</text>
        <dbReference type="Rhea" id="RHEA:37067"/>
        <dbReference type="Rhea" id="RHEA-COMP:10375"/>
        <dbReference type="Rhea" id="RHEA-COMP:10376"/>
        <dbReference type="Rhea" id="RHEA-COMP:14737"/>
        <dbReference type="Rhea" id="RHEA-COMP:14739"/>
        <dbReference type="ChEBI" id="CHEBI:13193"/>
        <dbReference type="ChEBI" id="CHEBI:15378"/>
        <dbReference type="ChEBI" id="CHEBI:17319"/>
        <dbReference type="ChEBI" id="CHEBI:17499"/>
        <dbReference type="ChEBI" id="CHEBI:29917"/>
        <dbReference type="ChEBI" id="CHEBI:57844"/>
        <dbReference type="ChEBI" id="CHEBI:57856"/>
        <dbReference type="ChEBI" id="CHEBI:59789"/>
        <dbReference type="ChEBI" id="CHEBI:64428"/>
        <dbReference type="ChEBI" id="CHEBI:74415"/>
        <dbReference type="ChEBI" id="CHEBI:74417"/>
        <dbReference type="EC" id="2.8.4.3"/>
    </reaction>
</comment>
<sequence length="481" mass="55316">MNMMNPDISLSNETVPVSEPERQYYYIEKAKTYVEALRERLGRPVTFCVTTFGCQMNARDSEKLRGILEQIGYIEAEEEEADFIIYNTCTVRENANTRVYGRLGQLKPRKQKNPHMMIGLCGCMMQEPEVVEKLKKSYRFVDIIFGTHNIFKFAELIVNRFESDRMVIDIWKDTDQIIEDLPNDRKYAFKSGVNIMFGCNNFCSYCIVPYVRGRERSRDPKAIVREIQKMVADGVVEVMLLGQNVNSYGKTLEQPMTFAQLLKEIEQIEGLERIRFMTSHPKDLSDELIQVMGESKKICKHLHLPVQSGSSRILKKMNRRYTKEQYLDLVERIRAAVPDISLTTDIIVGFPGETEEDFQETLDVVRKVRYDSAFTFIYSKRTGTPAAAMEDQVPEDVVKDRFDRLLKEVQTIAAEVCSVHEGTTQTVLAESVSDHDSTMITGRMSNNLLVHFKGEETLIGKLVNVHLTECKGFYYLGELVE</sequence>
<comment type="cofactor">
    <cofactor evidence="11">
        <name>[4Fe-4S] cluster</name>
        <dbReference type="ChEBI" id="CHEBI:49883"/>
    </cofactor>
    <text evidence="11">Binds 2 [4Fe-4S] clusters. One cluster is coordinated with 3 cysteines and an exchangeable S-adenosyl-L-methionine.</text>
</comment>
<gene>
    <name evidence="11 16" type="primary">miaB</name>
    <name evidence="16" type="ORF">G5A66_00320</name>
    <name evidence="15" type="ORF">G5A75_02485</name>
</gene>
<dbReference type="PANTHER" id="PTHR43020:SF2">
    <property type="entry name" value="MITOCHONDRIAL TRNA METHYLTHIOTRANSFERASE CDK5RAP1"/>
    <property type="match status" value="1"/>
</dbReference>
<dbReference type="PROSITE" id="PS01278">
    <property type="entry name" value="MTTASE_RADICAL"/>
    <property type="match status" value="1"/>
</dbReference>
<feature type="domain" description="TRAM" evidence="12">
    <location>
        <begin position="418"/>
        <end position="481"/>
    </location>
</feature>
<evidence type="ECO:0000256" key="5">
    <source>
        <dbReference type="ARBA" id="ARBA00022691"/>
    </source>
</evidence>
<feature type="binding site" evidence="11">
    <location>
        <position position="199"/>
    </location>
    <ligand>
        <name>[4Fe-4S] cluster</name>
        <dbReference type="ChEBI" id="CHEBI:49883"/>
        <label>2</label>
        <note>4Fe-4S-S-AdoMet</note>
    </ligand>
</feature>
<comment type="subcellular location">
    <subcellularLocation>
        <location evidence="11">Cytoplasm</location>
    </subcellularLocation>
</comment>
<keyword evidence="4 11" id="KW-0808">Transferase</keyword>
<feature type="domain" description="MTTase N-terminal" evidence="13">
    <location>
        <begin position="45"/>
        <end position="162"/>
    </location>
</feature>
<dbReference type="CDD" id="cd01335">
    <property type="entry name" value="Radical_SAM"/>
    <property type="match status" value="1"/>
</dbReference>
<dbReference type="GO" id="GO:0035597">
    <property type="term" value="F:tRNA-2-methylthio-N(6)-dimethylallyladenosine(37) synthase activity"/>
    <property type="evidence" value="ECO:0007669"/>
    <property type="project" value="UniProtKB-EC"/>
</dbReference>
<dbReference type="NCBIfam" id="TIGR01574">
    <property type="entry name" value="miaB-methiolase"/>
    <property type="match status" value="1"/>
</dbReference>
<dbReference type="InterPro" id="IPR038135">
    <property type="entry name" value="Methylthiotransferase_N_sf"/>
</dbReference>
<dbReference type="Gene3D" id="3.40.50.12160">
    <property type="entry name" value="Methylthiotransferase, N-terminal domain"/>
    <property type="match status" value="1"/>
</dbReference>
<dbReference type="Gene3D" id="3.80.30.20">
    <property type="entry name" value="tm_1862 like domain"/>
    <property type="match status" value="1"/>
</dbReference>
<evidence type="ECO:0000259" key="13">
    <source>
        <dbReference type="PROSITE" id="PS51449"/>
    </source>
</evidence>
<comment type="caution">
    <text evidence="16">The sequence shown here is derived from an EMBL/GenBank/DDBJ whole genome shotgun (WGS) entry which is preliminary data.</text>
</comment>
<dbReference type="SFLD" id="SFLDG01082">
    <property type="entry name" value="B12-binding_domain_containing"/>
    <property type="match status" value="1"/>
</dbReference>
<evidence type="ECO:0000256" key="11">
    <source>
        <dbReference type="HAMAP-Rule" id="MF_01864"/>
    </source>
</evidence>
<keyword evidence="7 11" id="KW-0479">Metal-binding</keyword>
<keyword evidence="17" id="KW-1185">Reference proteome</keyword>
<dbReference type="EC" id="2.8.4.3" evidence="10 11"/>
<feature type="binding site" evidence="11">
    <location>
        <position position="54"/>
    </location>
    <ligand>
        <name>[4Fe-4S] cluster</name>
        <dbReference type="ChEBI" id="CHEBI:49883"/>
        <label>1</label>
    </ligand>
</feature>
<evidence type="ECO:0000259" key="14">
    <source>
        <dbReference type="PROSITE" id="PS51918"/>
    </source>
</evidence>
<keyword evidence="9 11" id="KW-0411">Iron-sulfur</keyword>
<comment type="function">
    <text evidence="1 11">Catalyzes the methylthiolation of N6-(dimethylallyl)adenosine (i(6)A), leading to the formation of 2-methylthio-N6-(dimethylallyl)adenosine (ms(2)i(6)A) at position 37 in tRNAs that read codons beginning with uridine.</text>
</comment>
<evidence type="ECO:0000256" key="10">
    <source>
        <dbReference type="ARBA" id="ARBA00033765"/>
    </source>
</evidence>
<feature type="domain" description="Radical SAM core" evidence="14">
    <location>
        <begin position="185"/>
        <end position="415"/>
    </location>
</feature>
<dbReference type="FunFam" id="3.80.30.20:FF:000001">
    <property type="entry name" value="tRNA-2-methylthio-N(6)-dimethylallyladenosine synthase 2"/>
    <property type="match status" value="1"/>
</dbReference>
<dbReference type="InterPro" id="IPR058240">
    <property type="entry name" value="rSAM_sf"/>
</dbReference>
<reference evidence="17 18" key="1">
    <citation type="journal article" date="2020" name="Cell Host Microbe">
        <title>Functional and Genomic Variation between Human-Derived Isolates of Lachnospiraceae Reveals Inter- and Intra-Species Diversity.</title>
        <authorList>
            <person name="Sorbara M.T."/>
            <person name="Littmann E.R."/>
            <person name="Fontana E."/>
            <person name="Moody T.U."/>
            <person name="Kohout C.E."/>
            <person name="Gjonbalaj M."/>
            <person name="Eaton V."/>
            <person name="Seok R."/>
            <person name="Leiner I.M."/>
            <person name="Pamer E.G."/>
        </authorList>
    </citation>
    <scope>NUCLEOTIDE SEQUENCE [LARGE SCALE GENOMIC DNA]</scope>
    <source>
        <strain evidence="16 17">MSK.17.11</strain>
        <strain evidence="15 18">MSK.17.38</strain>
    </source>
</reference>
<dbReference type="FunFam" id="3.40.50.12160:FF:000006">
    <property type="entry name" value="tRNA-2-methylthio-N(6)-dimethylallyladenosine synthase"/>
    <property type="match status" value="1"/>
</dbReference>
<dbReference type="InterPro" id="IPR023404">
    <property type="entry name" value="rSAM_horseshoe"/>
</dbReference>
<dbReference type="InterPro" id="IPR020612">
    <property type="entry name" value="Methylthiotransferase_CS"/>
</dbReference>
<evidence type="ECO:0000256" key="6">
    <source>
        <dbReference type="ARBA" id="ARBA00022694"/>
    </source>
</evidence>
<dbReference type="OrthoDB" id="9805215at2"/>
<feature type="binding site" evidence="11">
    <location>
        <position position="206"/>
    </location>
    <ligand>
        <name>[4Fe-4S] cluster</name>
        <dbReference type="ChEBI" id="CHEBI:49883"/>
        <label>2</label>
        <note>4Fe-4S-S-AdoMet</note>
    </ligand>
</feature>
<dbReference type="GO" id="GO:0046872">
    <property type="term" value="F:metal ion binding"/>
    <property type="evidence" value="ECO:0007669"/>
    <property type="project" value="UniProtKB-KW"/>
</dbReference>
<evidence type="ECO:0000313" key="16">
    <source>
        <dbReference type="EMBL" id="NVH57111.1"/>
    </source>
</evidence>
<dbReference type="HAMAP" id="MF_01864">
    <property type="entry name" value="tRNA_metthiotr_MiaB"/>
    <property type="match status" value="1"/>
</dbReference>
<keyword evidence="2 11" id="KW-0004">4Fe-4S</keyword>
<dbReference type="NCBIfam" id="TIGR00089">
    <property type="entry name" value="MiaB/RimO family radical SAM methylthiotransferase"/>
    <property type="match status" value="1"/>
</dbReference>
<dbReference type="EMBL" id="JAAIUO010000001">
    <property type="protein sequence ID" value="NSK13758.1"/>
    <property type="molecule type" value="Genomic_DNA"/>
</dbReference>
<dbReference type="GO" id="GO:0051539">
    <property type="term" value="F:4 iron, 4 sulfur cluster binding"/>
    <property type="evidence" value="ECO:0007669"/>
    <property type="project" value="UniProtKB-UniRule"/>
</dbReference>